<dbReference type="Proteomes" id="UP001170713">
    <property type="component" value="Unassembled WGS sequence"/>
</dbReference>
<dbReference type="RefSeq" id="WP_301342426.1">
    <property type="nucleotide sequence ID" value="NZ_JAQJJC010000001.1"/>
</dbReference>
<keyword evidence="2" id="KW-0964">Secreted</keyword>
<dbReference type="InterPro" id="IPR011049">
    <property type="entry name" value="Serralysin-like_metalloprot_C"/>
</dbReference>
<dbReference type="Gene3D" id="2.150.10.10">
    <property type="entry name" value="Serralysin-like metalloprotease, C-terminal"/>
    <property type="match status" value="5"/>
</dbReference>
<dbReference type="PRINTS" id="PR00313">
    <property type="entry name" value="CABNDNGRPT"/>
</dbReference>
<evidence type="ECO:0000256" key="2">
    <source>
        <dbReference type="ARBA" id="ARBA00022525"/>
    </source>
</evidence>
<name>A0AAW7Q356_9BACT</name>
<comment type="caution">
    <text evidence="4">The sequence shown here is derived from an EMBL/GenBank/DDBJ whole genome shotgun (WGS) entry which is preliminary data.</text>
</comment>
<dbReference type="InterPro" id="IPR050557">
    <property type="entry name" value="RTX_toxin/Mannuronan_C5-epim"/>
</dbReference>
<reference evidence="4" key="1">
    <citation type="journal article" date="2023" name="Microorganisms">
        <title>Genomic Characterization of Arcobacter butzleri Strains Isolated from Various Sources in Lithuania.</title>
        <authorList>
            <person name="Uljanovas D."/>
            <person name="Golz G."/>
            <person name="Fleischmann S."/>
            <person name="Kudirkiene E."/>
            <person name="Kasetiene N."/>
            <person name="Grineviciene A."/>
            <person name="Tamuleviciene E."/>
            <person name="Aksomaitiene J."/>
            <person name="Alter T."/>
            <person name="Malakauskas M."/>
        </authorList>
    </citation>
    <scope>NUCLEOTIDE SEQUENCE</scope>
    <source>
        <strain evidence="4">W48</strain>
    </source>
</reference>
<dbReference type="InterPro" id="IPR018247">
    <property type="entry name" value="EF_Hand_1_Ca_BS"/>
</dbReference>
<dbReference type="SUPFAM" id="SSF51120">
    <property type="entry name" value="beta-Roll"/>
    <property type="match status" value="4"/>
</dbReference>
<keyword evidence="3" id="KW-0175">Coiled coil</keyword>
<reference evidence="4" key="2">
    <citation type="submission" date="2023-01" db="EMBL/GenBank/DDBJ databases">
        <authorList>
            <person name="Uljanovas D."/>
        </authorList>
    </citation>
    <scope>NUCLEOTIDE SEQUENCE</scope>
    <source>
        <strain evidence="4">W48</strain>
    </source>
</reference>
<dbReference type="InterPro" id="IPR001343">
    <property type="entry name" value="Hemolysn_Ca-bd"/>
</dbReference>
<dbReference type="PROSITE" id="PS00018">
    <property type="entry name" value="EF_HAND_1"/>
    <property type="match status" value="1"/>
</dbReference>
<evidence type="ECO:0000256" key="3">
    <source>
        <dbReference type="SAM" id="Coils"/>
    </source>
</evidence>
<sequence>MGTNEEIKQDDYSQTKKSTLDILNEAKDYWEYAHFAGGLILDKSSAGKVYLFIQGKTGTTIIDTSNGIPFDEQLVGIVGDAVSAIALTFIPGGKAVEIALVLNDTSIGEILQKSYTNIKADINGQYWKYETNQSFMVGGQMVTYDYVKIKCYANGDAIMDNATQSPVVEKISESVYKQNTKFELKDINFDDGAKIEFNEKNQIVSIEIDNQKVIYNNDGTATFPSDITEANPNLIVNIVNGVASLKSGQTISHVALNTKYTTKELLQYNGLTEEQAKNLPVGFVVKIPKDVDNVQGGYGNVKVYEGQDGSLTYHIPSDDKGNIKVVKISSNGEILRNDFDNNEVILDKGVTTILQEKLEELIADKNSVVFLKNKDSENTTDTEEKYSIVDVRHPDNVQRAKDEYHAKEALDKFSKGGDISLAEVIQAVEKSPTIMNKLKEVLLEKGNDDVAGWITEDGKFKADTRPDIKERVFLEAEEGNQLSTKLGSTIGGSIGSIIIANNDYSNIEKLAISTSTTVVGQNVGEYLFWDSKNGNGTGAFDDIGKDLENNLQGAVISFAISSFFAKNDTLADILGMDGTFVGGLVDSSLSFVLSDVTSHLVFKTKSIVLTGDPLTVIGNLGASYAGNVLANKVMDWDTKNEAMGANIGSAIGSQVGTYFLPPIIGPFIGSFIGNIVGGIIGGLFGGSKPPPPKAHAEYEFDEDSLSYNLISSGSSDGGNEKAMIDIGKSLAKHLENMFNIPGGQLVNSDFLPDIKVNQKDKTVKINGERGTFDTVSDMLGNVLIQNIPFINVENGDPYILRAINRTNEAFLETDIHSTNRANLEELYENISLASDYSKYKSETVVLVDKNGNLITDTTKLLEINTLFQAIQNIQDEKEKEKALKEFLEEYNFITQKDYVDKLLKENNPEKQDEIDHWKKVFEKVEELQLDTHHYSEDFNKLNSEISKYNYEQSELKGELVELDYDKYLEEIEAKMLKIYETQSLTKEDNPKGLTKDEAKAILEEIGFNFQEYEMQKNPTLEMIYGKVNLDKEVSLSLERLSELLEITGIENPLKDIKPIEDAFSFAGKSLNDLQFKLEDGKLYIKTFDKDLSSDEASELSKTFVIDNFTKWDKTNTHIELPDGTKVNLQALLETIGVKEGVGFVDVNEAFLEILGKNETIEQYLKDYDSNNVYVETSKGDTIKAYFEDNLIVTGTGNNTIVTGAGDDIVFAHNGKNDISLGLGNDTVSYELNDSAIYASLESGSSSKGDTLTDVENLYGSKYNDILEGDSKDNTLFGGAGDDILIGLDGADTLNGGDGIDLASYETSSAVEINLKHNYADGGEATGDKFINIEGIKGSKENDTIVGDNNSNLIYANVGDDRVSGNGGDDIIFGGLGNDYIKGDEGNDTLYGEDGDDILIGGAGNDILVGGTGKNMLYGDNGTDTVLYKGKSTDYEVLIVNENTLFVKSKDGKTLDTLRDIEELAFDDAVFQINYENKTLIKKVVFENKEDEKQNEPLEDSQSNQAATIATAIMLGTVAAAQTQESSTDEMNYLSDDPASLENLANAKEIEVPTLTKDNPLYDIAQKIKEYNNNKNINSSILDNSVNTDDTKDEIYQIETTKELTNEENQEKKEENNKIDIVTPQIIVQEKEIISEFTVTVENNLEDESLDPLIAAQITLDQVEINEDNNLYGIKISDLNNFTTTLEVVFIGLPDKFLLSAGEKRADGNWYLTQNDLKDLYMIPQTNNSDDFDLTIKAIVSDPHGRVTISTLVQTITIVAVADIPNLDILDSRGDEDTAIALNIETSLVDDLGGVDGEESIYLTIENVPSEAILNKGTKAENGIWYLLPEDLKDLTITPKLNDADDFTIKVTAYSTESENGDVAKISKDIFVKVDAVADTPNLEVLDTRGDEDTVIALNIETSLVDVLGGVDGEESIYLTIENVPSQAVLNKGVKDEDGIWYLTPNQLAGLTITPKLHSGDDFTIKVTAYSIESENSDIASISKEIFVEVNAVADTPILEVSNSLGDEDTQITLNINALLVDTDGSEALKIKIENIPDGATLNHGIKDEFGIWHLLPHELNNLTITPNLHDAKDFTIKVTASSTEAENDDIASISKEIFVEVNAVADEVILNTLQSLNGRDDLIEATEDASIMMLDISSTFIDTDGSETVHYLVEGLPEGTSLNQGLRLSDGSWKIEVTELEGLGILLKENSDEDFRIKVSAITTEAENGHQQYTSKFIDVVVDSEADYANLSVLNAKGIQNDFIPLKIEASLTDTDGSETLEIIIENVPKGAILNNGVEKDGKWYLTKDDLTNLQIRPPFNSTTSFELKVKAITTEQKNGDSVESIDYLKVNIDPAPSSANITVKPISVLEDTICKLDIKVDESNLKIKEEIYLELVLPKGFNLNQGQQLSNGIWKIRTDQLDNLILKTPPNYAGSISISITPVIVEENGTLRKTTAVKLPVDIEAVADEASLEVNNITANENSLVYLNINSKLTDLDGSETLQLKILGVPQNAILNVGKKEGNIWIIEEKDISTIAMITPQNSLEPIKLEIQAITTDSNGHQSLVSKDMLITLNQTDDETLKVETVIDSEDPLFYLSNLEVSSQTNKGETLEYSGVNDTIKSGGGSDIIYAHGGNDTIYADEASGNITASFTINSTLYKTDGSEKLVFYIENIPSGFSSNKGYIIDGKLVIETDNFDGNITISYPYTKDNLELKITSSAISTDSTNPYINNTVLTLSILATELAGNDYINAGSGNDIVYGQDGDDIILGGDGDDILYGGDGNDYINGGKGADRIDGGAGDDTIVMDAEDFSRNAFITEIVNGGSGFDTVIIQGDKGVNFDMGLTNIESFIGGDGNDNIIGSQFSDIIRGGKGADTYYTLGGDDIVYIDGEDIKAKSGNFIDTGDGYDKIYIEDSIGVDFDVADTNAEEIISGSGNDILRNSKNDNVTIYGMYGDDIIYGSAGIDILDGGTGNDTIDYSNSDFGVMVNLLTNSVSGGYATGDTIKNFENIVGTKYDDNLIGNNKDNIFYAGAGNNTINGMGGIDTVVFSGSLFDYYNGKDKQNIVTNFDGSATVYSSLGVNTLTNINKLQFDDYVVYIDGSKDNSPFVYNDKVNGKEDTTLTINSSTLLANDFDIEGDNLRIVGVKNASNGTVKLDSNGNVIFIPNENYNSSTNNTFDKNSALYKGSAGFEYIVEDKAGNQRTAYVDVNISAVNDAPIVIGYYFNQNSKTVGSGRFIVQDVDSNVDSISFKVISSSIGYTNIANRTADANGEFYFSYSGLHYRSGKYDVYSMRPFIVQISDDGNPMTGENISSITYQAGLYYEYRKKDPIVIDLDGDGVEIGEYYYDTYDATLIGAYKDDAILVWDKDKNETISSSDETNFLGLSQTAQNDLEVLREVFDTNKDGIFDENDEEWTNFALWQDKNMNGLVDDDEFMKISDSNILQLNLNSKTDKEADFPIFEYATYTSKDGNEYDIAASHIDTTMTEDKLSQEDILVLKEAIVLVEQLATSNENKDSYEEIEANNSIFNDELDEENIA</sequence>
<protein>
    <submittedName>
        <fullName evidence="4">Cadherin-like domain-containing protein</fullName>
    </submittedName>
</protein>
<dbReference type="GO" id="GO:0005576">
    <property type="term" value="C:extracellular region"/>
    <property type="evidence" value="ECO:0007669"/>
    <property type="project" value="UniProtKB-SubCell"/>
</dbReference>
<evidence type="ECO:0000256" key="1">
    <source>
        <dbReference type="ARBA" id="ARBA00004613"/>
    </source>
</evidence>
<proteinExistence type="predicted"/>
<dbReference type="PROSITE" id="PS00330">
    <property type="entry name" value="HEMOLYSIN_CALCIUM"/>
    <property type="match status" value="6"/>
</dbReference>
<feature type="coiled-coil region" evidence="3">
    <location>
        <begin position="863"/>
        <end position="890"/>
    </location>
</feature>
<organism evidence="4 5">
    <name type="scientific">Aliarcobacter butzleri</name>
    <dbReference type="NCBI Taxonomy" id="28197"/>
    <lineage>
        <taxon>Bacteria</taxon>
        <taxon>Pseudomonadati</taxon>
        <taxon>Campylobacterota</taxon>
        <taxon>Epsilonproteobacteria</taxon>
        <taxon>Campylobacterales</taxon>
        <taxon>Arcobacteraceae</taxon>
        <taxon>Aliarcobacter</taxon>
    </lineage>
</organism>
<dbReference type="PANTHER" id="PTHR38340:SF1">
    <property type="entry name" value="S-LAYER PROTEIN"/>
    <property type="match status" value="1"/>
</dbReference>
<dbReference type="InterPro" id="IPR018511">
    <property type="entry name" value="Hemolysin-typ_Ca-bd_CS"/>
</dbReference>
<dbReference type="PANTHER" id="PTHR38340">
    <property type="entry name" value="S-LAYER PROTEIN"/>
    <property type="match status" value="1"/>
</dbReference>
<dbReference type="GO" id="GO:0005509">
    <property type="term" value="F:calcium ion binding"/>
    <property type="evidence" value="ECO:0007669"/>
    <property type="project" value="InterPro"/>
</dbReference>
<gene>
    <name evidence="4" type="ORF">PJV88_01770</name>
</gene>
<dbReference type="EMBL" id="JAQJJC010000001">
    <property type="protein sequence ID" value="MDN5113362.1"/>
    <property type="molecule type" value="Genomic_DNA"/>
</dbReference>
<accession>A0AAW7Q356</accession>
<evidence type="ECO:0000313" key="5">
    <source>
        <dbReference type="Proteomes" id="UP001170713"/>
    </source>
</evidence>
<evidence type="ECO:0000313" key="4">
    <source>
        <dbReference type="EMBL" id="MDN5113362.1"/>
    </source>
</evidence>
<dbReference type="Pfam" id="PF00353">
    <property type="entry name" value="HemolysinCabind"/>
    <property type="match status" value="9"/>
</dbReference>
<dbReference type="Pfam" id="PF17963">
    <property type="entry name" value="Big_9"/>
    <property type="match status" value="1"/>
</dbReference>
<comment type="subcellular location">
    <subcellularLocation>
        <location evidence="1">Secreted</location>
    </subcellularLocation>
</comment>